<dbReference type="KEGG" id="afri:E3E15_02785"/>
<dbReference type="AlphaFoldDB" id="A0A6M3HT35"/>
<name>A0A6M3HT35_9GAMM</name>
<evidence type="ECO:0000259" key="1">
    <source>
        <dbReference type="SMART" id="SM00966"/>
    </source>
</evidence>
<reference evidence="2 3" key="1">
    <citation type="submission" date="2019-03" db="EMBL/GenBank/DDBJ databases">
        <title>Complete Genome Sequence of Allofrancisella frigidaquae Strain SYSU 10HL1970 Isolated from Water-Cooling Systems in China.</title>
        <authorList>
            <person name="Ohrman C."/>
            <person name="Uneklint I."/>
            <person name="Sjodin A."/>
        </authorList>
    </citation>
    <scope>NUCLEOTIDE SEQUENCE [LARGE SCALE GENOMIC DNA]</scope>
    <source>
        <strain evidence="2 3">SYSU 10HL1970</strain>
    </source>
</reference>
<proteinExistence type="predicted"/>
<dbReference type="InterPro" id="IPR037914">
    <property type="entry name" value="SpoVT-AbrB_sf"/>
</dbReference>
<protein>
    <submittedName>
        <fullName evidence="2">AbrB/MazE/SpoVT family DNA-binding domain-containing protein</fullName>
    </submittedName>
</protein>
<keyword evidence="2" id="KW-0238">DNA-binding</keyword>
<dbReference type="RefSeq" id="WP_172106506.1">
    <property type="nucleotide sequence ID" value="NZ_CP038017.1"/>
</dbReference>
<dbReference type="GO" id="GO:0003677">
    <property type="term" value="F:DNA binding"/>
    <property type="evidence" value="ECO:0007669"/>
    <property type="project" value="UniProtKB-KW"/>
</dbReference>
<organism evidence="2 3">
    <name type="scientific">Allofrancisella frigidaquae</name>
    <dbReference type="NCBI Taxonomy" id="1085644"/>
    <lineage>
        <taxon>Bacteria</taxon>
        <taxon>Pseudomonadati</taxon>
        <taxon>Pseudomonadota</taxon>
        <taxon>Gammaproteobacteria</taxon>
        <taxon>Thiotrichales</taxon>
        <taxon>Francisellaceae</taxon>
        <taxon>Allofrancisella</taxon>
    </lineage>
</organism>
<dbReference type="Gene3D" id="2.10.260.10">
    <property type="match status" value="1"/>
</dbReference>
<evidence type="ECO:0000313" key="3">
    <source>
        <dbReference type="Proteomes" id="UP000503320"/>
    </source>
</evidence>
<sequence length="82" mass="9341">MTTLTIRKTGNAAGINIPKKILKLLNLHIGDELDLDIKDDQIILKPHHEELNLEQLLAESDKDSFKVTPEDKQWLNPKGMEI</sequence>
<dbReference type="PANTHER" id="PTHR40516">
    <property type="entry name" value="ANTITOXIN CHPS-RELATED"/>
    <property type="match status" value="1"/>
</dbReference>
<dbReference type="NCBIfam" id="TIGR01439">
    <property type="entry name" value="lp_hng_hel_AbrB"/>
    <property type="match status" value="1"/>
</dbReference>
<dbReference type="SMART" id="SM00966">
    <property type="entry name" value="SpoVT_AbrB"/>
    <property type="match status" value="1"/>
</dbReference>
<gene>
    <name evidence="2" type="ORF">E3E15_02785</name>
</gene>
<dbReference type="InterPro" id="IPR007159">
    <property type="entry name" value="SpoVT-AbrB_dom"/>
</dbReference>
<dbReference type="InterPro" id="IPR039052">
    <property type="entry name" value="Antitox_PemI-like"/>
</dbReference>
<dbReference type="Pfam" id="PF04014">
    <property type="entry name" value="MazE_antitoxin"/>
    <property type="match status" value="1"/>
</dbReference>
<dbReference type="EMBL" id="CP038017">
    <property type="protein sequence ID" value="QIV94338.1"/>
    <property type="molecule type" value="Genomic_DNA"/>
</dbReference>
<dbReference type="Proteomes" id="UP000503320">
    <property type="component" value="Chromosome"/>
</dbReference>
<feature type="domain" description="SpoVT-AbrB" evidence="1">
    <location>
        <begin position="7"/>
        <end position="52"/>
    </location>
</feature>
<evidence type="ECO:0000313" key="2">
    <source>
        <dbReference type="EMBL" id="QIV94338.1"/>
    </source>
</evidence>
<dbReference type="PANTHER" id="PTHR40516:SF1">
    <property type="entry name" value="ANTITOXIN CHPS-RELATED"/>
    <property type="match status" value="1"/>
</dbReference>
<accession>A0A6M3HT35</accession>
<keyword evidence="3" id="KW-1185">Reference proteome</keyword>
<dbReference type="GO" id="GO:0097351">
    <property type="term" value="F:toxin sequestering activity"/>
    <property type="evidence" value="ECO:0007669"/>
    <property type="project" value="InterPro"/>
</dbReference>
<dbReference type="SUPFAM" id="SSF89447">
    <property type="entry name" value="AbrB/MazE/MraZ-like"/>
    <property type="match status" value="1"/>
</dbReference>